<keyword evidence="3" id="KW-1185">Reference proteome</keyword>
<dbReference type="PANTHER" id="PTHR43011:SF1">
    <property type="entry name" value="IRON-SULFUR CLUSTER ASSEMBLY 2 HOMOLOG, MITOCHONDRIAL"/>
    <property type="match status" value="1"/>
</dbReference>
<dbReference type="GO" id="GO:0005506">
    <property type="term" value="F:iron ion binding"/>
    <property type="evidence" value="ECO:0007669"/>
    <property type="project" value="TreeGrafter"/>
</dbReference>
<feature type="domain" description="Core" evidence="1">
    <location>
        <begin position="25"/>
        <end position="129"/>
    </location>
</feature>
<evidence type="ECO:0000259" key="1">
    <source>
        <dbReference type="Pfam" id="PF01521"/>
    </source>
</evidence>
<dbReference type="Pfam" id="PF01521">
    <property type="entry name" value="Fe-S_biosyn"/>
    <property type="match status" value="1"/>
</dbReference>
<dbReference type="InterPro" id="IPR017870">
    <property type="entry name" value="FeS_cluster_insertion_CS"/>
</dbReference>
<proteinExistence type="predicted"/>
<evidence type="ECO:0000313" key="3">
    <source>
        <dbReference type="Proteomes" id="UP000214646"/>
    </source>
</evidence>
<dbReference type="AlphaFoldDB" id="A0A225DG98"/>
<dbReference type="OrthoDB" id="9801228at2"/>
<evidence type="ECO:0000313" key="2">
    <source>
        <dbReference type="EMBL" id="OWK40502.1"/>
    </source>
</evidence>
<dbReference type="NCBIfam" id="TIGR00049">
    <property type="entry name" value="iron-sulfur cluster assembly accessory protein"/>
    <property type="match status" value="1"/>
</dbReference>
<dbReference type="PROSITE" id="PS01152">
    <property type="entry name" value="HESB"/>
    <property type="match status" value="1"/>
</dbReference>
<dbReference type="InterPro" id="IPR016092">
    <property type="entry name" value="ATAP"/>
</dbReference>
<sequence length="134" mass="14427">MSTATTEQPTLGLKTEAPKTTPNVIITPKAAAEVLRIIASQEAEGVKETLRLRVRVVGGGCSGMEHKLDLDPTLNEKLDEVYELTGIPVVIDKRSMLYLNGATVDFLDDLNKRGFSIKNPNAKSTCGCGSSFSM</sequence>
<comment type="caution">
    <text evidence="2">The sequence shown here is derived from an EMBL/GenBank/DDBJ whole genome shotgun (WGS) entry which is preliminary data.</text>
</comment>
<name>A0A225DG98_9BACT</name>
<protein>
    <submittedName>
        <fullName evidence="2">Putative iron binding protein from the HesB_IscA_SufA family</fullName>
    </submittedName>
</protein>
<dbReference type="GO" id="GO:0016226">
    <property type="term" value="P:iron-sulfur cluster assembly"/>
    <property type="evidence" value="ECO:0007669"/>
    <property type="project" value="InterPro"/>
</dbReference>
<dbReference type="InterPro" id="IPR035903">
    <property type="entry name" value="HesB-like_dom_sf"/>
</dbReference>
<dbReference type="PANTHER" id="PTHR43011">
    <property type="entry name" value="IRON-SULFUR CLUSTER ASSEMBLY 2 HOMOLOG, MITOCHONDRIAL"/>
    <property type="match status" value="1"/>
</dbReference>
<organism evidence="2 3">
    <name type="scientific">Fimbriiglobus ruber</name>
    <dbReference type="NCBI Taxonomy" id="1908690"/>
    <lineage>
        <taxon>Bacteria</taxon>
        <taxon>Pseudomonadati</taxon>
        <taxon>Planctomycetota</taxon>
        <taxon>Planctomycetia</taxon>
        <taxon>Gemmatales</taxon>
        <taxon>Gemmataceae</taxon>
        <taxon>Fimbriiglobus</taxon>
    </lineage>
</organism>
<dbReference type="RefSeq" id="WP_088256407.1">
    <property type="nucleotide sequence ID" value="NZ_NIDE01000008.1"/>
</dbReference>
<dbReference type="GO" id="GO:0051537">
    <property type="term" value="F:2 iron, 2 sulfur cluster binding"/>
    <property type="evidence" value="ECO:0007669"/>
    <property type="project" value="TreeGrafter"/>
</dbReference>
<dbReference type="Gene3D" id="2.60.300.12">
    <property type="entry name" value="HesB-like domain"/>
    <property type="match status" value="1"/>
</dbReference>
<dbReference type="EMBL" id="NIDE01000008">
    <property type="protein sequence ID" value="OWK40502.1"/>
    <property type="molecule type" value="Genomic_DNA"/>
</dbReference>
<dbReference type="SUPFAM" id="SSF89360">
    <property type="entry name" value="HesB-like domain"/>
    <property type="match status" value="1"/>
</dbReference>
<dbReference type="Proteomes" id="UP000214646">
    <property type="component" value="Unassembled WGS sequence"/>
</dbReference>
<dbReference type="InterPro" id="IPR000361">
    <property type="entry name" value="ATAP_core_dom"/>
</dbReference>
<gene>
    <name evidence="2" type="ORF">FRUB_05421</name>
</gene>
<dbReference type="GO" id="GO:0051539">
    <property type="term" value="F:4 iron, 4 sulfur cluster binding"/>
    <property type="evidence" value="ECO:0007669"/>
    <property type="project" value="TreeGrafter"/>
</dbReference>
<reference evidence="3" key="1">
    <citation type="submission" date="2017-06" db="EMBL/GenBank/DDBJ databases">
        <title>Genome analysis of Fimbriiglobus ruber SP5, the first member of the order Planctomycetales with confirmed chitinolytic capability.</title>
        <authorList>
            <person name="Ravin N.V."/>
            <person name="Rakitin A.L."/>
            <person name="Ivanova A.A."/>
            <person name="Beletsky A.V."/>
            <person name="Kulichevskaya I.S."/>
            <person name="Mardanov A.V."/>
            <person name="Dedysh S.N."/>
        </authorList>
    </citation>
    <scope>NUCLEOTIDE SEQUENCE [LARGE SCALE GENOMIC DNA]</scope>
    <source>
        <strain evidence="3">SP5</strain>
    </source>
</reference>
<accession>A0A225DG98</accession>